<gene>
    <name evidence="1" type="ORF">DGD08_17630</name>
</gene>
<organism evidence="1 2">
    <name type="scientific">Gemmatimonas aurantiaca</name>
    <dbReference type="NCBI Taxonomy" id="173480"/>
    <lineage>
        <taxon>Bacteria</taxon>
        <taxon>Pseudomonadati</taxon>
        <taxon>Gemmatimonadota</taxon>
        <taxon>Gemmatimonadia</taxon>
        <taxon>Gemmatimonadales</taxon>
        <taxon>Gemmatimonadaceae</taxon>
        <taxon>Gemmatimonas</taxon>
    </lineage>
</organism>
<name>A0A3D4VD59_9BACT</name>
<reference evidence="1 2" key="1">
    <citation type="journal article" date="2018" name="Nat. Biotechnol.">
        <title>A standardized bacterial taxonomy based on genome phylogeny substantially revises the tree of life.</title>
        <authorList>
            <person name="Parks D.H."/>
            <person name="Chuvochina M."/>
            <person name="Waite D.W."/>
            <person name="Rinke C."/>
            <person name="Skarshewski A."/>
            <person name="Chaumeil P.A."/>
            <person name="Hugenholtz P."/>
        </authorList>
    </citation>
    <scope>NUCLEOTIDE SEQUENCE [LARGE SCALE GENOMIC DNA]</scope>
    <source>
        <strain evidence="1">UBA8844</strain>
    </source>
</reference>
<protein>
    <recommendedName>
        <fullName evidence="3">PPM-type phosphatase domain-containing protein</fullName>
    </recommendedName>
</protein>
<accession>A0A3D4VD59</accession>
<dbReference type="AlphaFoldDB" id="A0A3D4VD59"/>
<comment type="caution">
    <text evidence="1">The sequence shown here is derived from an EMBL/GenBank/DDBJ whole genome shotgun (WGS) entry which is preliminary data.</text>
</comment>
<dbReference type="InterPro" id="IPR036457">
    <property type="entry name" value="PPM-type-like_dom_sf"/>
</dbReference>
<proteinExistence type="predicted"/>
<evidence type="ECO:0000313" key="1">
    <source>
        <dbReference type="EMBL" id="HCT59025.1"/>
    </source>
</evidence>
<evidence type="ECO:0008006" key="3">
    <source>
        <dbReference type="Google" id="ProtNLM"/>
    </source>
</evidence>
<dbReference type="Gene3D" id="3.60.40.10">
    <property type="entry name" value="PPM-type phosphatase domain"/>
    <property type="match status" value="1"/>
</dbReference>
<dbReference type="SUPFAM" id="SSF81606">
    <property type="entry name" value="PP2C-like"/>
    <property type="match status" value="1"/>
</dbReference>
<dbReference type="EMBL" id="DPIY01000012">
    <property type="protein sequence ID" value="HCT59025.1"/>
    <property type="molecule type" value="Genomic_DNA"/>
</dbReference>
<evidence type="ECO:0000313" key="2">
    <source>
        <dbReference type="Proteomes" id="UP000264071"/>
    </source>
</evidence>
<dbReference type="Proteomes" id="UP000264071">
    <property type="component" value="Unassembled WGS sequence"/>
</dbReference>
<sequence>MESIAWDSVDARVRAGVCVDAGADPQHEAQARVIRPVTPEALGARGVLAMVVECRGAPGASLASRLMLETVAGYFERDGPLRAGWLVRALEAGCDAVRGTARRQRFMRGVTVSGAVLLVHQGMASGAFVGSAPLYLLRGRDRYRLSGDTVTQPLSRAVAVTWAQPFMVDADDRFLLCTRAVAGEGLDVLAQRPTADHPQVACNAVVAAARQRTASTALASAMLVAG</sequence>